<comment type="caution">
    <text evidence="2">The sequence shown here is derived from an EMBL/GenBank/DDBJ whole genome shotgun (WGS) entry which is preliminary data.</text>
</comment>
<protein>
    <submittedName>
        <fullName evidence="2">Uncharacterized protein</fullName>
    </submittedName>
</protein>
<keyword evidence="1" id="KW-0472">Membrane</keyword>
<feature type="transmembrane region" description="Helical" evidence="1">
    <location>
        <begin position="45"/>
        <end position="69"/>
    </location>
</feature>
<evidence type="ECO:0000256" key="1">
    <source>
        <dbReference type="SAM" id="Phobius"/>
    </source>
</evidence>
<dbReference type="Proteomes" id="UP001150924">
    <property type="component" value="Unassembled WGS sequence"/>
</dbReference>
<dbReference type="EMBL" id="JAPNKE010000002">
    <property type="protein sequence ID" value="MCY1008222.1"/>
    <property type="molecule type" value="Genomic_DNA"/>
</dbReference>
<proteinExistence type="predicted"/>
<accession>A0A9X3EQ51</accession>
<evidence type="ECO:0000313" key="3">
    <source>
        <dbReference type="Proteomes" id="UP001150924"/>
    </source>
</evidence>
<keyword evidence="1" id="KW-0812">Transmembrane</keyword>
<keyword evidence="1" id="KW-1133">Transmembrane helix</keyword>
<keyword evidence="3" id="KW-1185">Reference proteome</keyword>
<dbReference type="RefSeq" id="WP_267770862.1">
    <property type="nucleotide sequence ID" value="NZ_JAPNKE010000002.1"/>
</dbReference>
<sequence length="343" mass="36755">MARRELSLCTTCGTWSPDCRPRCGHPRDPRLVWLRPPWWDGLGALLVRASFALLLAAALMGLGPLLWWLYPFWPPESPLHIAGALCIGLVALPSSLLAIGVVLAIPELYRGRCWHLHDAAARDDDRVVGQVFVRVRAPVRGGVVRTVRSAVPAPDCFDMSSEAAAHSTGDPSRIVAAALAGLAARGRIALIRVDTSGWRLQRRGPPVAIRSAAVHVRSLSPRTADDPRLEGELLARLADGQTVELRPVLRALLLRLVADDHPRPVWPAGAAPSPAMALRAALLDDPPRADDPAAVRAVLAAWRARDPERVAPVLELVASLTAEFLPAPAPDSPPGAFSPTSPV</sequence>
<feature type="transmembrane region" description="Helical" evidence="1">
    <location>
        <begin position="81"/>
        <end position="105"/>
    </location>
</feature>
<reference evidence="2" key="1">
    <citation type="submission" date="2022-11" db="EMBL/GenBank/DDBJ databases">
        <title>Minimal conservation of predation-associated metabolite biosynthetic gene clusters underscores biosynthetic potential of Myxococcota including descriptions for ten novel species: Archangium lansinium sp. nov., Myxococcus landrumus sp. nov., Nannocystis bai.</title>
        <authorList>
            <person name="Ahearne A."/>
            <person name="Stevens C."/>
            <person name="Phillips K."/>
        </authorList>
    </citation>
    <scope>NUCLEOTIDE SEQUENCE</scope>
    <source>
        <strain evidence="2">Na p29</strain>
    </source>
</reference>
<evidence type="ECO:0000313" key="2">
    <source>
        <dbReference type="EMBL" id="MCY1008222.1"/>
    </source>
</evidence>
<organism evidence="2 3">
    <name type="scientific">Nannocystis pusilla</name>
    <dbReference type="NCBI Taxonomy" id="889268"/>
    <lineage>
        <taxon>Bacteria</taxon>
        <taxon>Pseudomonadati</taxon>
        <taxon>Myxococcota</taxon>
        <taxon>Polyangia</taxon>
        <taxon>Nannocystales</taxon>
        <taxon>Nannocystaceae</taxon>
        <taxon>Nannocystis</taxon>
    </lineage>
</organism>
<dbReference type="AlphaFoldDB" id="A0A9X3EQ51"/>
<name>A0A9X3EQ51_9BACT</name>
<gene>
    <name evidence="2" type="ORF">OV079_22205</name>
</gene>